<gene>
    <name evidence="1" type="ORF">LCGC14_2118490</name>
</gene>
<sequence>MTDAKYDEIERTSLLVSLFSRFDKESGNFLNFPQLLGGSGYFNDNTAKDSIEMAFGQLNIPDLFEQFEFVLNVAFYLPVKMVPDSRLAPNLYSIKTKYENSIYGMFLILTPYSDIN</sequence>
<evidence type="ECO:0000313" key="1">
    <source>
        <dbReference type="EMBL" id="KKL69086.1"/>
    </source>
</evidence>
<accession>A0A0F9ES17</accession>
<name>A0A0F9ES17_9ZZZZ</name>
<feature type="non-terminal residue" evidence="1">
    <location>
        <position position="116"/>
    </location>
</feature>
<dbReference type="EMBL" id="LAZR01026327">
    <property type="protein sequence ID" value="KKL69086.1"/>
    <property type="molecule type" value="Genomic_DNA"/>
</dbReference>
<protein>
    <submittedName>
        <fullName evidence="1">Uncharacterized protein</fullName>
    </submittedName>
</protein>
<comment type="caution">
    <text evidence="1">The sequence shown here is derived from an EMBL/GenBank/DDBJ whole genome shotgun (WGS) entry which is preliminary data.</text>
</comment>
<proteinExistence type="predicted"/>
<reference evidence="1" key="1">
    <citation type="journal article" date="2015" name="Nature">
        <title>Complex archaea that bridge the gap between prokaryotes and eukaryotes.</title>
        <authorList>
            <person name="Spang A."/>
            <person name="Saw J.H."/>
            <person name="Jorgensen S.L."/>
            <person name="Zaremba-Niedzwiedzka K."/>
            <person name="Martijn J."/>
            <person name="Lind A.E."/>
            <person name="van Eijk R."/>
            <person name="Schleper C."/>
            <person name="Guy L."/>
            <person name="Ettema T.J."/>
        </authorList>
    </citation>
    <scope>NUCLEOTIDE SEQUENCE</scope>
</reference>
<organism evidence="1">
    <name type="scientific">marine sediment metagenome</name>
    <dbReference type="NCBI Taxonomy" id="412755"/>
    <lineage>
        <taxon>unclassified sequences</taxon>
        <taxon>metagenomes</taxon>
        <taxon>ecological metagenomes</taxon>
    </lineage>
</organism>
<dbReference type="AlphaFoldDB" id="A0A0F9ES17"/>